<reference evidence="2 3" key="1">
    <citation type="submission" date="2020-08" db="EMBL/GenBank/DDBJ databases">
        <title>Genomic Encyclopedia of Type Strains, Phase IV (KMG-IV): sequencing the most valuable type-strain genomes for metagenomic binning, comparative biology and taxonomic classification.</title>
        <authorList>
            <person name="Goeker M."/>
        </authorList>
    </citation>
    <scope>NUCLEOTIDE SEQUENCE [LARGE SCALE GENOMIC DNA]</scope>
    <source>
        <strain evidence="2 3">DSM 45615</strain>
    </source>
</reference>
<evidence type="ECO:0000313" key="2">
    <source>
        <dbReference type="EMBL" id="MBB5130476.1"/>
    </source>
</evidence>
<feature type="region of interest" description="Disordered" evidence="1">
    <location>
        <begin position="170"/>
        <end position="189"/>
    </location>
</feature>
<comment type="caution">
    <text evidence="2">The sequence shown here is derived from an EMBL/GenBank/DDBJ whole genome shotgun (WGS) entry which is preliminary data.</text>
</comment>
<sequence>MKDALAIHRWLLAHQVHHEIVRLPRALTSARELPDVLGADPADCLEVTVFEVDTRVGLEPVAVLSSVAAPPSPGIVGAILGARKVRPAPAFLVNAATEYADGLVCPLLLPETLALLIDERLYVGQEEHAGQGGARLFRTPTGERHTALSIRAADLLSLVSGKRLDLAPRRPLPVAGVPRQAHPRAVRRP</sequence>
<dbReference type="InterPro" id="IPR036754">
    <property type="entry name" value="YbaK/aa-tRNA-synt-asso_dom_sf"/>
</dbReference>
<protein>
    <submittedName>
        <fullName evidence="2">Prolyl-tRNA editing enzyme YbaK/EbsC (Cys-tRNA(Pro) deacylase)</fullName>
    </submittedName>
</protein>
<keyword evidence="3" id="KW-1185">Reference proteome</keyword>
<proteinExistence type="predicted"/>
<dbReference type="RefSeq" id="WP_185047359.1">
    <property type="nucleotide sequence ID" value="NZ_BAABIX010000006.1"/>
</dbReference>
<dbReference type="GO" id="GO:0002161">
    <property type="term" value="F:aminoacyl-tRNA deacylase activity"/>
    <property type="evidence" value="ECO:0007669"/>
    <property type="project" value="InterPro"/>
</dbReference>
<dbReference type="AlphaFoldDB" id="A0A840NWC0"/>
<dbReference type="Gene3D" id="3.90.960.10">
    <property type="entry name" value="YbaK/aminoacyl-tRNA synthetase-associated domain"/>
    <property type="match status" value="1"/>
</dbReference>
<name>A0A840NWC0_9ACTN</name>
<evidence type="ECO:0000256" key="1">
    <source>
        <dbReference type="SAM" id="MobiDB-lite"/>
    </source>
</evidence>
<accession>A0A840NWC0</accession>
<organism evidence="2 3">
    <name type="scientific">Thermocatellispora tengchongensis</name>
    <dbReference type="NCBI Taxonomy" id="1073253"/>
    <lineage>
        <taxon>Bacteria</taxon>
        <taxon>Bacillati</taxon>
        <taxon>Actinomycetota</taxon>
        <taxon>Actinomycetes</taxon>
        <taxon>Streptosporangiales</taxon>
        <taxon>Streptosporangiaceae</taxon>
        <taxon>Thermocatellispora</taxon>
    </lineage>
</organism>
<gene>
    <name evidence="2" type="ORF">HNP84_000164</name>
</gene>
<dbReference type="EMBL" id="JACHGN010000001">
    <property type="protein sequence ID" value="MBB5130476.1"/>
    <property type="molecule type" value="Genomic_DNA"/>
</dbReference>
<dbReference type="Proteomes" id="UP000578449">
    <property type="component" value="Unassembled WGS sequence"/>
</dbReference>
<evidence type="ECO:0000313" key="3">
    <source>
        <dbReference type="Proteomes" id="UP000578449"/>
    </source>
</evidence>
<dbReference type="SUPFAM" id="SSF55826">
    <property type="entry name" value="YbaK/ProRS associated domain"/>
    <property type="match status" value="1"/>
</dbReference>